<proteinExistence type="predicted"/>
<evidence type="ECO:0000256" key="1">
    <source>
        <dbReference type="SAM" id="MobiDB-lite"/>
    </source>
</evidence>
<dbReference type="EMBL" id="MF405918">
    <property type="protein sequence ID" value="QKU34392.1"/>
    <property type="molecule type" value="Genomic_DNA"/>
</dbReference>
<protein>
    <submittedName>
        <fullName evidence="2">Putative ORFan</fullName>
    </submittedName>
</protein>
<reference evidence="2" key="1">
    <citation type="submission" date="2017-06" db="EMBL/GenBank/DDBJ databases">
        <authorList>
            <person name="Assis F.L."/>
            <person name="Abrahao J.S."/>
            <person name="Silva L."/>
            <person name="Khalil J.B."/>
            <person name="Rodrigues R."/>
            <person name="Silva L.S."/>
            <person name="Boratto P."/>
            <person name="Andrade M."/>
            <person name="Kroon E.G."/>
            <person name="Ribeiro B."/>
            <person name="Bergier I."/>
            <person name="Seligmann H."/>
            <person name="Ghigo E."/>
            <person name="Colson P."/>
            <person name="Levasseur A."/>
            <person name="Raoult D."/>
            <person name="Scola B.L."/>
        </authorList>
    </citation>
    <scope>NUCLEOTIDE SEQUENCE</scope>
    <source>
        <strain evidence="2">Deep ocean</strain>
    </source>
</reference>
<reference evidence="2" key="2">
    <citation type="journal article" date="2018" name="Nat. Commun.">
        <title>Tailed giant Tupanvirus possesses the most complete translational apparatus of the known virosphere.</title>
        <authorList>
            <person name="Abrahao J."/>
            <person name="Silva L."/>
            <person name="Silva L.S."/>
            <person name="Khalil J.Y.B."/>
            <person name="Rodrigues R."/>
            <person name="Arantes T."/>
            <person name="Assis F."/>
            <person name="Boratto P."/>
            <person name="Andrade M."/>
            <person name="Kroon E.G."/>
            <person name="Ribeiro B."/>
            <person name="Bergier I."/>
            <person name="Seligmann H."/>
            <person name="Ghigo E."/>
            <person name="Colson P."/>
            <person name="Levasseur A."/>
            <person name="Kroemer G."/>
            <person name="Raoult D."/>
            <person name="La Scola B."/>
        </authorList>
    </citation>
    <scope>NUCLEOTIDE SEQUENCE [LARGE SCALE GENOMIC DNA]</scope>
    <source>
        <strain evidence="2">Deep ocean</strain>
    </source>
</reference>
<feature type="compositionally biased region" description="Basic and acidic residues" evidence="1">
    <location>
        <begin position="69"/>
        <end position="91"/>
    </location>
</feature>
<evidence type="ECO:0000313" key="2">
    <source>
        <dbReference type="EMBL" id="QKU34392.1"/>
    </source>
</evidence>
<sequence>MVKYWLVFDGVECDAYYSNLVICDTKEEAIDIFIKATNYVYSEEDEEIVPLEAIELKPYTINSLENKKKDTTEKTKIDEESGENDKSSDDKSSEEDSNNDSELNNSNNDSELDNSNNDSELDNSNEEEFEPDDVRSAVQIPDDKLIFVMFEIYCNLGSDMNGKYFVQVNGNEEQIEKFKKINKNGDVKFNEKKYTWSELNKLRKMKDLWKYDGSNDNVERLILKGKLTVPDKNKSLNTDELLKWWKKYLKSNKWPQWSNIVEEVIDLAK</sequence>
<dbReference type="RefSeq" id="YP_010781021.1">
    <property type="nucleotide sequence ID" value="NC_075038.1"/>
</dbReference>
<dbReference type="GeneID" id="80517712"/>
<name>A0A6N1NVF3_9VIRU</name>
<dbReference type="KEGG" id="vg:80517712"/>
<organism evidence="2">
    <name type="scientific">Tupanvirus deep ocean</name>
    <dbReference type="NCBI Taxonomy" id="2126984"/>
    <lineage>
        <taxon>Viruses</taxon>
        <taxon>Varidnaviria</taxon>
        <taxon>Bamfordvirae</taxon>
        <taxon>Nucleocytoviricota</taxon>
        <taxon>Megaviricetes</taxon>
        <taxon>Imitervirales</taxon>
        <taxon>Mimiviridae</taxon>
        <taxon>Megamimivirinae</taxon>
        <taxon>Tupanvirus</taxon>
        <taxon>Tupanvirus altamarinense</taxon>
    </lineage>
</organism>
<feature type="compositionally biased region" description="Acidic residues" evidence="1">
    <location>
        <begin position="119"/>
        <end position="131"/>
    </location>
</feature>
<accession>A0A6N1NVF3</accession>
<feature type="region of interest" description="Disordered" evidence="1">
    <location>
        <begin position="69"/>
        <end position="135"/>
    </location>
</feature>
<feature type="compositionally biased region" description="Low complexity" evidence="1">
    <location>
        <begin position="100"/>
        <end position="118"/>
    </location>
</feature>